<comment type="caution">
    <text evidence="2">The sequence shown here is derived from an EMBL/GenBank/DDBJ whole genome shotgun (WGS) entry which is preliminary data.</text>
</comment>
<feature type="domain" description="Integrase catalytic" evidence="1">
    <location>
        <begin position="126"/>
        <end position="302"/>
    </location>
</feature>
<evidence type="ECO:0000313" key="3">
    <source>
        <dbReference type="Proteomes" id="UP000288805"/>
    </source>
</evidence>
<dbReference type="InterPro" id="IPR012337">
    <property type="entry name" value="RNaseH-like_sf"/>
</dbReference>
<dbReference type="GO" id="GO:0015074">
    <property type="term" value="P:DNA integration"/>
    <property type="evidence" value="ECO:0007669"/>
    <property type="project" value="InterPro"/>
</dbReference>
<dbReference type="InterPro" id="IPR041588">
    <property type="entry name" value="Integrase_H2C2"/>
</dbReference>
<gene>
    <name evidence="2" type="primary">pol_223</name>
    <name evidence="2" type="ORF">CK203_107147</name>
</gene>
<dbReference type="InterPro" id="IPR036397">
    <property type="entry name" value="RNaseH_sf"/>
</dbReference>
<dbReference type="InterPro" id="IPR052160">
    <property type="entry name" value="Gypsy_RT_Integrase-like"/>
</dbReference>
<dbReference type="Proteomes" id="UP000288805">
    <property type="component" value="Unassembled WGS sequence"/>
</dbReference>
<evidence type="ECO:0000259" key="1">
    <source>
        <dbReference type="PROSITE" id="PS50994"/>
    </source>
</evidence>
<accession>A0A438CVM9</accession>
<dbReference type="InterPro" id="IPR001584">
    <property type="entry name" value="Integrase_cat-core"/>
</dbReference>
<dbReference type="Pfam" id="PF17921">
    <property type="entry name" value="Integrase_H2C2"/>
    <property type="match status" value="1"/>
</dbReference>
<dbReference type="Gene3D" id="1.10.340.70">
    <property type="match status" value="1"/>
</dbReference>
<proteinExistence type="predicted"/>
<organism evidence="2 3">
    <name type="scientific">Vitis vinifera</name>
    <name type="common">Grape</name>
    <dbReference type="NCBI Taxonomy" id="29760"/>
    <lineage>
        <taxon>Eukaryota</taxon>
        <taxon>Viridiplantae</taxon>
        <taxon>Streptophyta</taxon>
        <taxon>Embryophyta</taxon>
        <taxon>Tracheophyta</taxon>
        <taxon>Spermatophyta</taxon>
        <taxon>Magnoliopsida</taxon>
        <taxon>eudicotyledons</taxon>
        <taxon>Gunneridae</taxon>
        <taxon>Pentapetalae</taxon>
        <taxon>rosids</taxon>
        <taxon>Vitales</taxon>
        <taxon>Vitaceae</taxon>
        <taxon>Viteae</taxon>
        <taxon>Vitis</taxon>
    </lineage>
</organism>
<evidence type="ECO:0000313" key="2">
    <source>
        <dbReference type="EMBL" id="RVW27250.1"/>
    </source>
</evidence>
<dbReference type="GO" id="GO:0003676">
    <property type="term" value="F:nucleic acid binding"/>
    <property type="evidence" value="ECO:0007669"/>
    <property type="project" value="InterPro"/>
</dbReference>
<dbReference type="Pfam" id="PF00665">
    <property type="entry name" value="rve"/>
    <property type="match status" value="1"/>
</dbReference>
<reference evidence="2 3" key="1">
    <citation type="journal article" date="2018" name="PLoS Genet.">
        <title>Population sequencing reveals clonal diversity and ancestral inbreeding in the grapevine cultivar Chardonnay.</title>
        <authorList>
            <person name="Roach M.J."/>
            <person name="Johnson D.L."/>
            <person name="Bohlmann J."/>
            <person name="van Vuuren H.J."/>
            <person name="Jones S.J."/>
            <person name="Pretorius I.S."/>
            <person name="Schmidt S.A."/>
            <person name="Borneman A.R."/>
        </authorList>
    </citation>
    <scope>NUCLEOTIDE SEQUENCE [LARGE SCALE GENOMIC DNA]</scope>
    <source>
        <strain evidence="3">cv. Chardonnay</strain>
        <tissue evidence="2">Leaf</tissue>
    </source>
</reference>
<dbReference type="SUPFAM" id="SSF53098">
    <property type="entry name" value="Ribonuclease H-like"/>
    <property type="match status" value="1"/>
</dbReference>
<protein>
    <submittedName>
        <fullName evidence="2">Pro-Pol polyprotein</fullName>
    </submittedName>
</protein>
<dbReference type="PROSITE" id="PS50994">
    <property type="entry name" value="INTEGRASE"/>
    <property type="match status" value="1"/>
</dbReference>
<sequence>MSIEVAPWYSHIANFLVTGEVPSEWSAQDKRHFFAKIHAYYWEEPFLFKYCADQIIRKCVPEQEQSGILSHCHDNACGGHFASQKTAMKVIQSGFWWPSLFKDAHSMCKGCDRCQRLGKLTRRNMMPLNPILIVDVFDVWGIDFMGPFPMSFGHSYILVGVDYVSKWVEAIPCRSNDHKVVLKFLKDNIFARFGVPKAIISDGGTHFCNKPFETLLAKYGVKHKVATPYHPQTSGQVELANREIKNILMKVVNVNRKDCVSSSSGVEYKAWWAIKKLNMDLTRAGLKRCLDLNELEEMRNDAYLNSKIAKERLKKWHDQLVNQKNFAKGQRVLLYDSKLHLFPGKLKSRWTGPFIIHDVQSNGVVELLNFNSTRTFKVNGHRLKPYIESFSRDKEEFILLDPPPT</sequence>
<name>A0A438CVM9_VITVI</name>
<dbReference type="EMBL" id="QGNW01001961">
    <property type="protein sequence ID" value="RVW27250.1"/>
    <property type="molecule type" value="Genomic_DNA"/>
</dbReference>
<dbReference type="Gene3D" id="3.30.420.10">
    <property type="entry name" value="Ribonuclease H-like superfamily/Ribonuclease H"/>
    <property type="match status" value="1"/>
</dbReference>
<dbReference type="AlphaFoldDB" id="A0A438CVM9"/>
<dbReference type="PANTHER" id="PTHR47266">
    <property type="entry name" value="ENDONUCLEASE-RELATED"/>
    <property type="match status" value="1"/>
</dbReference>